<comment type="caution">
    <text evidence="10">The sequence shown here is derived from an EMBL/GenBank/DDBJ whole genome shotgun (WGS) entry which is preliminary data.</text>
</comment>
<dbReference type="STRING" id="888050.HMPREF9004_1235"/>
<feature type="region of interest" description="Disordered" evidence="8">
    <location>
        <begin position="1"/>
        <end position="27"/>
    </location>
</feature>
<evidence type="ECO:0000313" key="11">
    <source>
        <dbReference type="Proteomes" id="UP000013015"/>
    </source>
</evidence>
<keyword evidence="11" id="KW-1185">Reference proteome</keyword>
<feature type="transmembrane region" description="Helical" evidence="9">
    <location>
        <begin position="293"/>
        <end position="310"/>
    </location>
</feature>
<evidence type="ECO:0000256" key="6">
    <source>
        <dbReference type="ARBA" id="ARBA00023065"/>
    </source>
</evidence>
<name>N6X9Z4_9ACTO</name>
<dbReference type="OrthoDB" id="9810952at2"/>
<evidence type="ECO:0000256" key="5">
    <source>
        <dbReference type="ARBA" id="ARBA00022989"/>
    </source>
</evidence>
<dbReference type="AlphaFoldDB" id="N6X9Z4"/>
<dbReference type="EC" id="3.6.3.14" evidence="10"/>
<feature type="transmembrane region" description="Helical" evidence="9">
    <location>
        <begin position="221"/>
        <end position="241"/>
    </location>
</feature>
<dbReference type="GO" id="GO:0005886">
    <property type="term" value="C:plasma membrane"/>
    <property type="evidence" value="ECO:0007669"/>
    <property type="project" value="UniProtKB-SubCell"/>
</dbReference>
<feature type="transmembrane region" description="Helical" evidence="9">
    <location>
        <begin position="360"/>
        <end position="388"/>
    </location>
</feature>
<evidence type="ECO:0000256" key="8">
    <source>
        <dbReference type="SAM" id="MobiDB-lite"/>
    </source>
</evidence>
<dbReference type="RefSeq" id="WP_005963404.1">
    <property type="nucleotide sequence ID" value="NZ_CP040505.1"/>
</dbReference>
<dbReference type="PANTHER" id="PTHR32024">
    <property type="entry name" value="TRK SYSTEM POTASSIUM UPTAKE PROTEIN TRKG-RELATED"/>
    <property type="match status" value="1"/>
</dbReference>
<sequence>MAPRKRRSSSPIVSPLGTGNLKSRGSALTPVTVEDFGTTPSPFVRPVDGPIGPKEGKIDSFKSWFTREARYAPARLALGVFALIIATITALLSLPFATVPERPIAFVDVLFTAVSAVCVTGLTTIDTASSWTIFGQAVIALGIMIGGLGVMTLASILGFAVSRHLGLTQRMLAAQETKSDGLGQITGLLKAVFTASLSAEALLAILFFPRFLTLGHAPLSAAWQAVFMAISVFNNAGFVIMVEGLSPHVTDGWMLIPITLGTFIGAIGFPVIQDLNAHWRTPRKWALHTKLTLSVYLILALIGSVMLALTEWTNPATLGALDTPSRILNALLAGVNSRSSGLSALDVGSMRPQTHFVQDILMMIGGGSASTAGGVKVTTFAVLVLAVIAEARGDQDIETFGRRIPPSVVRLAVAVSLLGMAMVAVSVVLLLTLTNYSLDAVLFETISAFATVGLSTGISATLPPLAKYVLIALMFAGRTGSMTVAAALALRERSRVIRMPEERPIIG</sequence>
<dbReference type="EMBL" id="AQHZ01000021">
    <property type="protein sequence ID" value="ENO17963.1"/>
    <property type="molecule type" value="Genomic_DNA"/>
</dbReference>
<dbReference type="HOGENOM" id="CLU_026429_0_0_11"/>
<feature type="transmembrane region" description="Helical" evidence="9">
    <location>
        <begin position="104"/>
        <end position="125"/>
    </location>
</feature>
<dbReference type="PATRIC" id="fig|888050.3.peg.1176"/>
<keyword evidence="6" id="KW-0406">Ion transport</keyword>
<keyword evidence="2" id="KW-0813">Transport</keyword>
<dbReference type="GO" id="GO:0016787">
    <property type="term" value="F:hydrolase activity"/>
    <property type="evidence" value="ECO:0007669"/>
    <property type="project" value="UniProtKB-KW"/>
</dbReference>
<reference evidence="10 11" key="1">
    <citation type="submission" date="2013-03" db="EMBL/GenBank/DDBJ databases">
        <title>Reference genome for the Human Microbiome Project.</title>
        <authorList>
            <person name="Aqrawi P."/>
            <person name="Ayvaz T."/>
            <person name="Bess C."/>
            <person name="Blankenburg K."/>
            <person name="Coyle M."/>
            <person name="Deng J."/>
            <person name="Forbes L."/>
            <person name="Fowler G."/>
            <person name="Francisco L."/>
            <person name="Fu Q."/>
            <person name="Gibbs R."/>
            <person name="Gross S."/>
            <person name="Gubbala S."/>
            <person name="Hale W."/>
            <person name="Hemphill L."/>
            <person name="Highlander S."/>
            <person name="Hirani K."/>
            <person name="Jackson L."/>
            <person name="Jakkamsetti A."/>
            <person name="Javaid M."/>
            <person name="Jayaseelan J.C."/>
            <person name="Jiang H."/>
            <person name="Joshi V."/>
            <person name="Korchina V."/>
            <person name="Kovar C."/>
            <person name="Lara F."/>
            <person name="Lee S."/>
            <person name="Liu Y."/>
            <person name="Mata R."/>
            <person name="Mathew T."/>
            <person name="Munidasa M."/>
            <person name="Muzny D."/>
            <person name="Nazareth L."/>
            <person name="Ngo R."/>
            <person name="Nguyen L."/>
            <person name="Nguyen N."/>
            <person name="Okwuonu G."/>
            <person name="Ongeri F."/>
            <person name="Palculict T."/>
            <person name="Patil S."/>
            <person name="Petrosino J."/>
            <person name="Pham C."/>
            <person name="Pham P."/>
            <person name="Pu L.-L."/>
            <person name="Qin X."/>
            <person name="Qu J."/>
            <person name="Reid J."/>
            <person name="Ross M."/>
            <person name="Ruth R."/>
            <person name="Saada N."/>
            <person name="San Lucas F."/>
            <person name="Santibanez J."/>
            <person name="Shang Y."/>
            <person name="Simmons D."/>
            <person name="Song X.-Z."/>
            <person name="Tang L.-Y."/>
            <person name="Thornton R."/>
            <person name="Warren J."/>
            <person name="Weissenberger G."/>
            <person name="Wilczek-Boney K."/>
            <person name="Worley K."/>
            <person name="Youmans B."/>
            <person name="Zhang J."/>
            <person name="Zhang L."/>
            <person name="Zhao Z."/>
            <person name="Zhou C."/>
            <person name="Zhu D."/>
            <person name="Zhu Y."/>
        </authorList>
    </citation>
    <scope>NUCLEOTIDE SEQUENCE [LARGE SCALE GENOMIC DNA]</scope>
    <source>
        <strain evidence="10 11">F0333</strain>
    </source>
</reference>
<evidence type="ECO:0000256" key="9">
    <source>
        <dbReference type="SAM" id="Phobius"/>
    </source>
</evidence>
<keyword evidence="4 9" id="KW-0812">Transmembrane</keyword>
<organism evidence="10 11">
    <name type="scientific">Schaalia cardiffensis F0333</name>
    <dbReference type="NCBI Taxonomy" id="888050"/>
    <lineage>
        <taxon>Bacteria</taxon>
        <taxon>Bacillati</taxon>
        <taxon>Actinomycetota</taxon>
        <taxon>Actinomycetes</taxon>
        <taxon>Actinomycetales</taxon>
        <taxon>Actinomycetaceae</taxon>
        <taxon>Schaalia</taxon>
    </lineage>
</organism>
<evidence type="ECO:0000313" key="10">
    <source>
        <dbReference type="EMBL" id="ENO17963.1"/>
    </source>
</evidence>
<dbReference type="GO" id="GO:0030001">
    <property type="term" value="P:metal ion transport"/>
    <property type="evidence" value="ECO:0007669"/>
    <property type="project" value="UniProtKB-ARBA"/>
</dbReference>
<feature type="transmembrane region" description="Helical" evidence="9">
    <location>
        <begin position="468"/>
        <end position="490"/>
    </location>
</feature>
<feature type="transmembrane region" description="Helical" evidence="9">
    <location>
        <begin position="253"/>
        <end position="272"/>
    </location>
</feature>
<dbReference type="GO" id="GO:0008324">
    <property type="term" value="F:monoatomic cation transmembrane transporter activity"/>
    <property type="evidence" value="ECO:0007669"/>
    <property type="project" value="InterPro"/>
</dbReference>
<keyword evidence="7 9" id="KW-0472">Membrane</keyword>
<evidence type="ECO:0000256" key="3">
    <source>
        <dbReference type="ARBA" id="ARBA00022475"/>
    </source>
</evidence>
<keyword evidence="10" id="KW-0378">Hydrolase</keyword>
<dbReference type="Pfam" id="PF02386">
    <property type="entry name" value="TrkH"/>
    <property type="match status" value="1"/>
</dbReference>
<feature type="transmembrane region" description="Helical" evidence="9">
    <location>
        <begin position="408"/>
        <end position="433"/>
    </location>
</feature>
<dbReference type="eggNOG" id="COG0168">
    <property type="taxonomic scope" value="Bacteria"/>
</dbReference>
<dbReference type="PANTHER" id="PTHR32024:SF1">
    <property type="entry name" value="KTR SYSTEM POTASSIUM UPTAKE PROTEIN B"/>
    <property type="match status" value="1"/>
</dbReference>
<dbReference type="InterPro" id="IPR003445">
    <property type="entry name" value="Cat_transpt"/>
</dbReference>
<comment type="subcellular location">
    <subcellularLocation>
        <location evidence="1">Cell membrane</location>
        <topology evidence="1">Multi-pass membrane protein</topology>
    </subcellularLocation>
</comment>
<evidence type="ECO:0000256" key="2">
    <source>
        <dbReference type="ARBA" id="ARBA00022448"/>
    </source>
</evidence>
<keyword evidence="3" id="KW-1003">Cell membrane</keyword>
<feature type="transmembrane region" description="Helical" evidence="9">
    <location>
        <begin position="188"/>
        <end position="209"/>
    </location>
</feature>
<dbReference type="Proteomes" id="UP000013015">
    <property type="component" value="Unassembled WGS sequence"/>
</dbReference>
<feature type="transmembrane region" description="Helical" evidence="9">
    <location>
        <begin position="76"/>
        <end position="98"/>
    </location>
</feature>
<protein>
    <submittedName>
        <fullName evidence="10">Trk family potassium uptake protein TrkB</fullName>
        <ecNumber evidence="10">3.6.3.14</ecNumber>
    </submittedName>
</protein>
<gene>
    <name evidence="10" type="primary">trkB</name>
    <name evidence="10" type="ORF">HMPREF9004_1235</name>
</gene>
<evidence type="ECO:0000256" key="7">
    <source>
        <dbReference type="ARBA" id="ARBA00023136"/>
    </source>
</evidence>
<feature type="transmembrane region" description="Helical" evidence="9">
    <location>
        <begin position="137"/>
        <end position="161"/>
    </location>
</feature>
<evidence type="ECO:0000256" key="4">
    <source>
        <dbReference type="ARBA" id="ARBA00022692"/>
    </source>
</evidence>
<accession>N6X9Z4</accession>
<proteinExistence type="predicted"/>
<keyword evidence="5 9" id="KW-1133">Transmembrane helix</keyword>
<evidence type="ECO:0000256" key="1">
    <source>
        <dbReference type="ARBA" id="ARBA00004651"/>
    </source>
</evidence>